<evidence type="ECO:0000313" key="2">
    <source>
        <dbReference type="EMBL" id="KAF7804560.1"/>
    </source>
</evidence>
<accession>A0A834W0P2</accession>
<dbReference type="Proteomes" id="UP000634136">
    <property type="component" value="Unassembled WGS sequence"/>
</dbReference>
<organism evidence="2 3">
    <name type="scientific">Senna tora</name>
    <dbReference type="NCBI Taxonomy" id="362788"/>
    <lineage>
        <taxon>Eukaryota</taxon>
        <taxon>Viridiplantae</taxon>
        <taxon>Streptophyta</taxon>
        <taxon>Embryophyta</taxon>
        <taxon>Tracheophyta</taxon>
        <taxon>Spermatophyta</taxon>
        <taxon>Magnoliopsida</taxon>
        <taxon>eudicotyledons</taxon>
        <taxon>Gunneridae</taxon>
        <taxon>Pentapetalae</taxon>
        <taxon>rosids</taxon>
        <taxon>fabids</taxon>
        <taxon>Fabales</taxon>
        <taxon>Fabaceae</taxon>
        <taxon>Caesalpinioideae</taxon>
        <taxon>Cassia clade</taxon>
        <taxon>Senna</taxon>
    </lineage>
</organism>
<evidence type="ECO:0000313" key="3">
    <source>
        <dbReference type="Proteomes" id="UP000634136"/>
    </source>
</evidence>
<keyword evidence="3" id="KW-1185">Reference proteome</keyword>
<proteinExistence type="predicted"/>
<feature type="region of interest" description="Disordered" evidence="1">
    <location>
        <begin position="1"/>
        <end position="26"/>
    </location>
</feature>
<evidence type="ECO:0000256" key="1">
    <source>
        <dbReference type="SAM" id="MobiDB-lite"/>
    </source>
</evidence>
<gene>
    <name evidence="2" type="ORF">G2W53_043671</name>
</gene>
<sequence length="26" mass="3230">MARPPHRRKPRDRRQIKRQTTAEKTD</sequence>
<name>A0A834W0P2_9FABA</name>
<dbReference type="EMBL" id="JAAIUW010000013">
    <property type="protein sequence ID" value="KAF7804560.1"/>
    <property type="molecule type" value="Genomic_DNA"/>
</dbReference>
<feature type="compositionally biased region" description="Basic residues" evidence="1">
    <location>
        <begin position="1"/>
        <end position="17"/>
    </location>
</feature>
<dbReference type="AlphaFoldDB" id="A0A834W0P2"/>
<reference evidence="2" key="1">
    <citation type="submission" date="2020-09" db="EMBL/GenBank/DDBJ databases">
        <title>Genome-Enabled Discovery of Anthraquinone Biosynthesis in Senna tora.</title>
        <authorList>
            <person name="Kang S.-H."/>
            <person name="Pandey R.P."/>
            <person name="Lee C.-M."/>
            <person name="Sim J.-S."/>
            <person name="Jeong J.-T."/>
            <person name="Choi B.-S."/>
            <person name="Jung M."/>
            <person name="Ginzburg D."/>
            <person name="Zhao K."/>
            <person name="Won S.Y."/>
            <person name="Oh T.-J."/>
            <person name="Yu Y."/>
            <person name="Kim N.-H."/>
            <person name="Lee O.R."/>
            <person name="Lee T.-H."/>
            <person name="Bashyal P."/>
            <person name="Kim T.-S."/>
            <person name="Lee W.-H."/>
            <person name="Kawkins C."/>
            <person name="Kim C.-K."/>
            <person name="Kim J.S."/>
            <person name="Ahn B.O."/>
            <person name="Rhee S.Y."/>
            <person name="Sohng J.K."/>
        </authorList>
    </citation>
    <scope>NUCLEOTIDE SEQUENCE</scope>
    <source>
        <tissue evidence="2">Leaf</tissue>
    </source>
</reference>
<protein>
    <submittedName>
        <fullName evidence="2">Uncharacterized protein</fullName>
    </submittedName>
</protein>
<comment type="caution">
    <text evidence="2">The sequence shown here is derived from an EMBL/GenBank/DDBJ whole genome shotgun (WGS) entry which is preliminary data.</text>
</comment>